<keyword evidence="2" id="KW-1185">Reference proteome</keyword>
<protein>
    <submittedName>
        <fullName evidence="1">DUF3021 domain-containing protein</fullName>
    </submittedName>
</protein>
<proteinExistence type="predicted"/>
<accession>A0AC61N5X2</accession>
<dbReference type="EMBL" id="CP068393">
    <property type="protein sequence ID" value="QUC66408.1"/>
    <property type="molecule type" value="Genomic_DNA"/>
</dbReference>
<dbReference type="Proteomes" id="UP000682782">
    <property type="component" value="Chromosome"/>
</dbReference>
<evidence type="ECO:0000313" key="1">
    <source>
        <dbReference type="EMBL" id="QUC66408.1"/>
    </source>
</evidence>
<reference evidence="1" key="1">
    <citation type="submission" date="2021-01" db="EMBL/GenBank/DDBJ databases">
        <title>Complete genome sequence of Clostridiales bacterium R-7.</title>
        <authorList>
            <person name="Mahoney-Kurpe S.C."/>
            <person name="Palevich N."/>
            <person name="Koike S."/>
            <person name="Moon C.D."/>
            <person name="Attwood G.T."/>
        </authorList>
    </citation>
    <scope>NUCLEOTIDE SEQUENCE</scope>
    <source>
        <strain evidence="1">R-7</strain>
    </source>
</reference>
<gene>
    <name evidence="1" type="ORF">JYE49_11130</name>
</gene>
<evidence type="ECO:0000313" key="2">
    <source>
        <dbReference type="Proteomes" id="UP000682782"/>
    </source>
</evidence>
<name>A0AC61N5X2_9FIRM</name>
<sequence>MKKWKIIFSQTLMISTGILFGVGVQGLINHLNTGAEMLRWQWYIPLSIILTGFLCSLATLFLLEDEGKSVSRSRLRIVLHFLFLFLVVAGCGYLFGWYETAGELAVIGGMYVLIYGFVWLGSLWMNKADEKKINEAINEIRDEE</sequence>
<organism evidence="1 2">
    <name type="scientific">Aristaeella hokkaidonensis</name>
    <dbReference type="NCBI Taxonomy" id="3046382"/>
    <lineage>
        <taxon>Bacteria</taxon>
        <taxon>Bacillati</taxon>
        <taxon>Bacillota</taxon>
        <taxon>Clostridia</taxon>
        <taxon>Eubacteriales</taxon>
        <taxon>Aristaeellaceae</taxon>
        <taxon>Aristaeella</taxon>
    </lineage>
</organism>